<evidence type="ECO:0000256" key="3">
    <source>
        <dbReference type="ARBA" id="ARBA00022692"/>
    </source>
</evidence>
<dbReference type="Bgee" id="ENSLOCG00000014517">
    <property type="expression patterns" value="Expressed in camera-type eye and 9 other cell types or tissues"/>
</dbReference>
<dbReference type="InterPro" id="IPR059081">
    <property type="entry name" value="PRRT3-4"/>
</dbReference>
<feature type="compositionally biased region" description="Polar residues" evidence="7">
    <location>
        <begin position="153"/>
        <end position="168"/>
    </location>
</feature>
<feature type="compositionally biased region" description="Low complexity" evidence="7">
    <location>
        <begin position="124"/>
        <end position="152"/>
    </location>
</feature>
<dbReference type="InterPro" id="IPR043242">
    <property type="entry name" value="PRRT3"/>
</dbReference>
<reference evidence="10" key="3">
    <citation type="submission" date="2025-09" db="UniProtKB">
        <authorList>
            <consortium name="Ensembl"/>
        </authorList>
    </citation>
    <scope>IDENTIFICATION</scope>
</reference>
<dbReference type="Pfam" id="PF25987">
    <property type="entry name" value="PRRT3"/>
    <property type="match status" value="1"/>
</dbReference>
<keyword evidence="11" id="KW-1185">Reference proteome</keyword>
<feature type="region of interest" description="Disordered" evidence="7">
    <location>
        <begin position="404"/>
        <end position="596"/>
    </location>
</feature>
<keyword evidence="4 8" id="KW-0732">Signal</keyword>
<evidence type="ECO:0000256" key="5">
    <source>
        <dbReference type="ARBA" id="ARBA00022989"/>
    </source>
</evidence>
<feature type="region of interest" description="Disordered" evidence="7">
    <location>
        <begin position="28"/>
        <end position="323"/>
    </location>
</feature>
<reference evidence="10" key="2">
    <citation type="submission" date="2025-08" db="UniProtKB">
        <authorList>
            <consortium name="Ensembl"/>
        </authorList>
    </citation>
    <scope>IDENTIFICATION</scope>
</reference>
<feature type="domain" description="Proline-rich transmembrane protein 3/4" evidence="9">
    <location>
        <begin position="598"/>
        <end position="640"/>
    </location>
</feature>
<feature type="compositionally biased region" description="Polar residues" evidence="7">
    <location>
        <begin position="438"/>
        <end position="451"/>
    </location>
</feature>
<evidence type="ECO:0000313" key="11">
    <source>
        <dbReference type="Proteomes" id="UP000018468"/>
    </source>
</evidence>
<accession>W5NB56</accession>
<evidence type="ECO:0000256" key="7">
    <source>
        <dbReference type="SAM" id="MobiDB-lite"/>
    </source>
</evidence>
<organism evidence="10 11">
    <name type="scientific">Lepisosteus oculatus</name>
    <name type="common">Spotted gar</name>
    <dbReference type="NCBI Taxonomy" id="7918"/>
    <lineage>
        <taxon>Eukaryota</taxon>
        <taxon>Metazoa</taxon>
        <taxon>Chordata</taxon>
        <taxon>Craniata</taxon>
        <taxon>Vertebrata</taxon>
        <taxon>Euteleostomi</taxon>
        <taxon>Actinopterygii</taxon>
        <taxon>Neopterygii</taxon>
        <taxon>Holostei</taxon>
        <taxon>Semionotiformes</taxon>
        <taxon>Lepisosteidae</taxon>
        <taxon>Lepisosteus</taxon>
    </lineage>
</organism>
<feature type="compositionally biased region" description="Polar residues" evidence="7">
    <location>
        <begin position="70"/>
        <end position="81"/>
    </location>
</feature>
<feature type="chain" id="PRO_5004867487" description="Proline-rich transmembrane protein 3/4 domain-containing protein" evidence="8">
    <location>
        <begin position="31"/>
        <end position="640"/>
    </location>
</feature>
<feature type="compositionally biased region" description="Polar residues" evidence="7">
    <location>
        <begin position="295"/>
        <end position="313"/>
    </location>
</feature>
<keyword evidence="5" id="KW-1133">Transmembrane helix</keyword>
<evidence type="ECO:0000256" key="1">
    <source>
        <dbReference type="ARBA" id="ARBA00004141"/>
    </source>
</evidence>
<feature type="compositionally biased region" description="Polar residues" evidence="7">
    <location>
        <begin position="189"/>
        <end position="217"/>
    </location>
</feature>
<dbReference type="EMBL" id="AHAT01014788">
    <property type="status" value="NOT_ANNOTATED_CDS"/>
    <property type="molecule type" value="Genomic_DNA"/>
</dbReference>
<dbReference type="Ensembl" id="ENSLOCT00000017897.1">
    <property type="protein sequence ID" value="ENSLOCP00000017865.1"/>
    <property type="gene ID" value="ENSLOCG00000014517.1"/>
</dbReference>
<proteinExistence type="predicted"/>
<feature type="compositionally biased region" description="Pro residues" evidence="7">
    <location>
        <begin position="31"/>
        <end position="51"/>
    </location>
</feature>
<feature type="signal peptide" evidence="8">
    <location>
        <begin position="1"/>
        <end position="30"/>
    </location>
</feature>
<dbReference type="AlphaFoldDB" id="W5NB56"/>
<feature type="compositionally biased region" description="Polar residues" evidence="7">
    <location>
        <begin position="268"/>
        <end position="280"/>
    </location>
</feature>
<reference evidence="11" key="1">
    <citation type="submission" date="2011-12" db="EMBL/GenBank/DDBJ databases">
        <title>The Draft Genome of Lepisosteus oculatus.</title>
        <authorList>
            <consortium name="The Broad Institute Genome Assembly &amp; Analysis Group"/>
            <consortium name="Computational R&amp;D Group"/>
            <consortium name="and Sequencing Platform"/>
            <person name="Di Palma F."/>
            <person name="Alfoldi J."/>
            <person name="Johnson J."/>
            <person name="Berlin A."/>
            <person name="Gnerre S."/>
            <person name="Jaffe D."/>
            <person name="MacCallum I."/>
            <person name="Young S."/>
            <person name="Walker B.J."/>
            <person name="Lander E.S."/>
            <person name="Lindblad-Toh K."/>
        </authorList>
    </citation>
    <scope>NUCLEOTIDE SEQUENCE [LARGE SCALE GENOMIC DNA]</scope>
</reference>
<sequence>MAPFRGTIPAGPARLRALLLLAGLLAASSSAPPPQQSGPSPAPLHPGPSSPDPGRDQRGPPSSPAMGRTQALSLGLASTASPGGAHTATPEHPGTGSGRTRATESEGRQNALPAASLSARSVDGPAAPAGRGLGLNQPATSSTPPSTQYSSQGVPQKQTRKSPSTTVLVRQEVAGGNRETPVKTDQEPHSTPTHNPLLTAVSPQGFQTSGPQWTPAVSSLPLIREPPHLTHTSAPAAPTLPAPQNPTDSHTAPRQPLVSAVPGKETHPSNVTPMASSTPQPGRGDTTIRSEETELTSSQGTPMQHSPCTNHHTASPRGHAPSSDITMVTALGVGLPAGGGLITPGKATEEPITTVGVITEGADWLTGAESSSLSTAGREEDRWGVDGSTAVAPTMHSDGLAYFQPQAQTRSVKNPPGVTTATKEPSTSADHLLGTGSSGTLAQSQPTAPFSTTQVLQPQTPTQPSANPGLSSRSGDKMVTPAPRTPVSTTPPARKTKPPRATVAGVTELRVTPGLEDTGSSVSVTSSSSLPAVGGAEPTTASQQPKTAPGAGGASTPAPKAGRGFEPDKILLEGAIPPSPSLAPEPPCPAGSPGPCLPGSNRTALRWADLRRTLSFSWELHVFGSAALSLLLALGAAAGL</sequence>
<evidence type="ECO:0000256" key="8">
    <source>
        <dbReference type="SAM" id="SignalP"/>
    </source>
</evidence>
<dbReference type="EMBL" id="AHAT01014787">
    <property type="status" value="NOT_ANNOTATED_CDS"/>
    <property type="molecule type" value="Genomic_DNA"/>
</dbReference>
<keyword evidence="3" id="KW-0812">Transmembrane</keyword>
<dbReference type="InParanoid" id="W5NB56"/>
<name>W5NB56_LEPOC</name>
<dbReference type="Proteomes" id="UP000018468">
    <property type="component" value="Linkage group LG5"/>
</dbReference>
<keyword evidence="6" id="KW-0472">Membrane</keyword>
<evidence type="ECO:0000256" key="6">
    <source>
        <dbReference type="ARBA" id="ARBA00023136"/>
    </source>
</evidence>
<comment type="subcellular location">
    <subcellularLocation>
        <location evidence="1">Membrane</location>
        <topology evidence="1">Multi-pass membrane protein</topology>
    </subcellularLocation>
</comment>
<feature type="compositionally biased region" description="Low complexity" evidence="7">
    <location>
        <begin position="452"/>
        <end position="464"/>
    </location>
</feature>
<feature type="compositionally biased region" description="Low complexity" evidence="7">
    <location>
        <begin position="545"/>
        <end position="562"/>
    </location>
</feature>
<feature type="compositionally biased region" description="Low complexity" evidence="7">
    <location>
        <begin position="520"/>
        <end position="529"/>
    </location>
</feature>
<evidence type="ECO:0000259" key="9">
    <source>
        <dbReference type="Pfam" id="PF25987"/>
    </source>
</evidence>
<evidence type="ECO:0000313" key="10">
    <source>
        <dbReference type="Ensembl" id="ENSLOCP00000017865.1"/>
    </source>
</evidence>
<dbReference type="PANTHER" id="PTHR47400:SF1">
    <property type="entry name" value="PROLINE-RICH TRANSMEMBRANE PROTEIN 3"/>
    <property type="match status" value="1"/>
</dbReference>
<feature type="compositionally biased region" description="Pro residues" evidence="7">
    <location>
        <begin position="577"/>
        <end position="596"/>
    </location>
</feature>
<keyword evidence="2" id="KW-0597">Phosphoprotein</keyword>
<evidence type="ECO:0000256" key="2">
    <source>
        <dbReference type="ARBA" id="ARBA00022553"/>
    </source>
</evidence>
<feature type="compositionally biased region" description="Polar residues" evidence="7">
    <location>
        <begin position="405"/>
        <end position="429"/>
    </location>
</feature>
<evidence type="ECO:0000256" key="4">
    <source>
        <dbReference type="ARBA" id="ARBA00022729"/>
    </source>
</evidence>
<dbReference type="PANTHER" id="PTHR47400">
    <property type="entry name" value="PROLINE-RICH TRANSMEMBRANE PROTEIN 3"/>
    <property type="match status" value="1"/>
</dbReference>
<protein>
    <recommendedName>
        <fullName evidence="9">Proline-rich transmembrane protein 3/4 domain-containing protein</fullName>
    </recommendedName>
</protein>
<dbReference type="STRING" id="7918.ENSLOCP00000017865"/>
<dbReference type="HOGENOM" id="CLU_428010_0_0_1"/>